<keyword evidence="1" id="KW-0732">Signal</keyword>
<proteinExistence type="predicted"/>
<comment type="caution">
    <text evidence="2">The sequence shown here is derived from an EMBL/GenBank/DDBJ whole genome shotgun (WGS) entry which is preliminary data.</text>
</comment>
<protein>
    <submittedName>
        <fullName evidence="2">DUF5333 domain-containing protein</fullName>
    </submittedName>
</protein>
<evidence type="ECO:0000313" key="2">
    <source>
        <dbReference type="EMBL" id="MFC2969252.1"/>
    </source>
</evidence>
<keyword evidence="3" id="KW-1185">Reference proteome</keyword>
<evidence type="ECO:0000256" key="1">
    <source>
        <dbReference type="SAM" id="SignalP"/>
    </source>
</evidence>
<dbReference type="Proteomes" id="UP001595443">
    <property type="component" value="Unassembled WGS sequence"/>
</dbReference>
<name>A0ABV7AKH0_9RHOB</name>
<feature type="signal peptide" evidence="1">
    <location>
        <begin position="1"/>
        <end position="21"/>
    </location>
</feature>
<sequence length="134" mass="14139">MKTFALAAALSLAAFATQAAALPPLTSDNHVMGQLVAARVADRIRHACPTISGRLVTAFFKAEALKSYALNKGYSGDEIKAFLKDPAAKKLVKDGAEHYLAKNGAKDGQPRSFCKLGEAEIASNSLIGSLLRAH</sequence>
<feature type="chain" id="PRO_5046279690" evidence="1">
    <location>
        <begin position="22"/>
        <end position="134"/>
    </location>
</feature>
<dbReference type="Pfam" id="PF17267">
    <property type="entry name" value="DUF5333"/>
    <property type="match status" value="1"/>
</dbReference>
<accession>A0ABV7AKH0</accession>
<organism evidence="2 3">
    <name type="scientific">Acidimangrovimonas pyrenivorans</name>
    <dbReference type="NCBI Taxonomy" id="2030798"/>
    <lineage>
        <taxon>Bacteria</taxon>
        <taxon>Pseudomonadati</taxon>
        <taxon>Pseudomonadota</taxon>
        <taxon>Alphaproteobacteria</taxon>
        <taxon>Rhodobacterales</taxon>
        <taxon>Paracoccaceae</taxon>
        <taxon>Acidimangrovimonas</taxon>
    </lineage>
</organism>
<gene>
    <name evidence="2" type="ORF">ACFOES_14195</name>
</gene>
<dbReference type="InterPro" id="IPR020349">
    <property type="entry name" value="Uncharacterised_14.7kDa"/>
</dbReference>
<dbReference type="RefSeq" id="WP_377833962.1">
    <property type="nucleotide sequence ID" value="NZ_JBHRSK010000011.1"/>
</dbReference>
<reference evidence="3" key="1">
    <citation type="journal article" date="2019" name="Int. J. Syst. Evol. Microbiol.">
        <title>The Global Catalogue of Microorganisms (GCM) 10K type strain sequencing project: providing services to taxonomists for standard genome sequencing and annotation.</title>
        <authorList>
            <consortium name="The Broad Institute Genomics Platform"/>
            <consortium name="The Broad Institute Genome Sequencing Center for Infectious Disease"/>
            <person name="Wu L."/>
            <person name="Ma J."/>
        </authorList>
    </citation>
    <scope>NUCLEOTIDE SEQUENCE [LARGE SCALE GENOMIC DNA]</scope>
    <source>
        <strain evidence="3">KCTC 62192</strain>
    </source>
</reference>
<dbReference type="EMBL" id="JBHRSK010000011">
    <property type="protein sequence ID" value="MFC2969252.1"/>
    <property type="molecule type" value="Genomic_DNA"/>
</dbReference>
<evidence type="ECO:0000313" key="3">
    <source>
        <dbReference type="Proteomes" id="UP001595443"/>
    </source>
</evidence>